<proteinExistence type="predicted"/>
<dbReference type="EMBL" id="NGMO01000003">
    <property type="protein sequence ID" value="OTP10027.1"/>
    <property type="molecule type" value="Genomic_DNA"/>
</dbReference>
<dbReference type="RefSeq" id="WP_086284813.1">
    <property type="nucleotide sequence ID" value="NZ_NGMO01000003.1"/>
</dbReference>
<feature type="transmembrane region" description="Helical" evidence="1">
    <location>
        <begin position="16"/>
        <end position="34"/>
    </location>
</feature>
<keyword evidence="1" id="KW-0812">Transmembrane</keyword>
<gene>
    <name evidence="2" type="ORF">A5844_001724</name>
</gene>
<organism evidence="2 3">
    <name type="scientific">Candidatus Enterococcus wittei</name>
    <dbReference type="NCBI Taxonomy" id="1987383"/>
    <lineage>
        <taxon>Bacteria</taxon>
        <taxon>Bacillati</taxon>
        <taxon>Bacillota</taxon>
        <taxon>Bacilli</taxon>
        <taxon>Lactobacillales</taxon>
        <taxon>Enterococcaceae</taxon>
        <taxon>Enterococcus</taxon>
    </lineage>
</organism>
<name>A0A242JXH8_9ENTE</name>
<accession>A0A242JXH8</accession>
<keyword evidence="3" id="KW-1185">Reference proteome</keyword>
<dbReference type="STRING" id="1987383.A5844_001724"/>
<sequence>MTLYDMNAKYKRRIKVVVTIVILTLVAVGGHFWSQNSMETPVALTGLPARGGERLSEKELEAFKGKPVKNTRFQVRSDINIESDGKTGEFYVRNIPTNKVGQQAVLMDKNGKVLYETGLLEPGYENTHLDLKQSLEKGEYPAQVKIKIFDLEKEQEITGMAYTFNVTLHVV</sequence>
<protein>
    <submittedName>
        <fullName evidence="2">Uncharacterized protein</fullName>
    </submittedName>
</protein>
<keyword evidence="1" id="KW-1133">Transmembrane helix</keyword>
<comment type="caution">
    <text evidence="2">The sequence shown here is derived from an EMBL/GenBank/DDBJ whole genome shotgun (WGS) entry which is preliminary data.</text>
</comment>
<evidence type="ECO:0000313" key="2">
    <source>
        <dbReference type="EMBL" id="OTP10027.1"/>
    </source>
</evidence>
<evidence type="ECO:0000313" key="3">
    <source>
        <dbReference type="Proteomes" id="UP000194933"/>
    </source>
</evidence>
<evidence type="ECO:0000256" key="1">
    <source>
        <dbReference type="SAM" id="Phobius"/>
    </source>
</evidence>
<dbReference type="AlphaFoldDB" id="A0A242JXH8"/>
<reference evidence="2 3" key="1">
    <citation type="submission" date="2017-05" db="EMBL/GenBank/DDBJ databases">
        <title>The Genome Sequence of Enterococcus sp. 10A9_DIV0425.</title>
        <authorList>
            <consortium name="The Broad Institute Genomics Platform"/>
            <consortium name="The Broad Institute Genomic Center for Infectious Diseases"/>
            <person name="Earl A."/>
            <person name="Manson A."/>
            <person name="Schwartman J."/>
            <person name="Gilmore M."/>
            <person name="Abouelleil A."/>
            <person name="Cao P."/>
            <person name="Chapman S."/>
            <person name="Cusick C."/>
            <person name="Shea T."/>
            <person name="Young S."/>
            <person name="Neafsey D."/>
            <person name="Nusbaum C."/>
            <person name="Birren B."/>
        </authorList>
    </citation>
    <scope>NUCLEOTIDE SEQUENCE [LARGE SCALE GENOMIC DNA]</scope>
    <source>
        <strain evidence="2 3">10A9_DIV0425</strain>
    </source>
</reference>
<keyword evidence="1" id="KW-0472">Membrane</keyword>
<dbReference type="Proteomes" id="UP000194933">
    <property type="component" value="Unassembled WGS sequence"/>
</dbReference>